<feature type="transmembrane region" description="Helical" evidence="1">
    <location>
        <begin position="54"/>
        <end position="80"/>
    </location>
</feature>
<keyword evidence="4" id="KW-1185">Reference proteome</keyword>
<keyword evidence="1" id="KW-0472">Membrane</keyword>
<dbReference type="GO" id="GO:0016020">
    <property type="term" value="C:membrane"/>
    <property type="evidence" value="ECO:0007669"/>
    <property type="project" value="InterPro"/>
</dbReference>
<keyword evidence="1" id="KW-1133">Transmembrane helix</keyword>
<dbReference type="Proteomes" id="UP000547209">
    <property type="component" value="Unassembled WGS sequence"/>
</dbReference>
<organism evidence="3 4">
    <name type="scientific">Cohnella nanjingensis</name>
    <dbReference type="NCBI Taxonomy" id="1387779"/>
    <lineage>
        <taxon>Bacteria</taxon>
        <taxon>Bacillati</taxon>
        <taxon>Bacillota</taxon>
        <taxon>Bacilli</taxon>
        <taxon>Bacillales</taxon>
        <taxon>Paenibacillaceae</taxon>
        <taxon>Cohnella</taxon>
    </lineage>
</organism>
<feature type="domain" description="Signal transduction histidine kinase subgroup 3 dimerisation and phosphoacceptor" evidence="2">
    <location>
        <begin position="175"/>
        <end position="207"/>
    </location>
</feature>
<proteinExistence type="predicted"/>
<dbReference type="AlphaFoldDB" id="A0A7X0RQ15"/>
<sequence length="227" mass="25825">MSLLRIGFFILLSCIYYFSDAGYGAWITVYIVATLAVLTVASLLYPYVSDRRSLLVLAIVDLLAAAPYLLFLGLVAFSVFMHLDHRWLNVAWAICLPLLLIAQIVLESRICGHVELTMYIVSTAFVVFATLIGSLIRYYRTSRIRIASLYAELEQSHRQLRAYAQNDKEIAVNRERIRIAIEIHDTVGHAMTTLLVQLQAVRKVLEFRDRTQIAVFAVRQGIARFEP</sequence>
<dbReference type="Pfam" id="PF07730">
    <property type="entry name" value="HisKA_3"/>
    <property type="match status" value="1"/>
</dbReference>
<evidence type="ECO:0000259" key="2">
    <source>
        <dbReference type="Pfam" id="PF07730"/>
    </source>
</evidence>
<dbReference type="InterPro" id="IPR011712">
    <property type="entry name" value="Sig_transdc_His_kin_sub3_dim/P"/>
</dbReference>
<dbReference type="EMBL" id="JACJVP010000022">
    <property type="protein sequence ID" value="MBB6671579.1"/>
    <property type="molecule type" value="Genomic_DNA"/>
</dbReference>
<evidence type="ECO:0000313" key="4">
    <source>
        <dbReference type="Proteomes" id="UP000547209"/>
    </source>
</evidence>
<keyword evidence="1" id="KW-0812">Transmembrane</keyword>
<evidence type="ECO:0000256" key="1">
    <source>
        <dbReference type="SAM" id="Phobius"/>
    </source>
</evidence>
<accession>A0A7X0RQ15</accession>
<feature type="transmembrane region" description="Helical" evidence="1">
    <location>
        <begin position="30"/>
        <end position="48"/>
    </location>
</feature>
<reference evidence="3 4" key="1">
    <citation type="submission" date="2020-08" db="EMBL/GenBank/DDBJ databases">
        <title>Cohnella phylogeny.</title>
        <authorList>
            <person name="Dunlap C."/>
        </authorList>
    </citation>
    <scope>NUCLEOTIDE SEQUENCE [LARGE SCALE GENOMIC DNA]</scope>
    <source>
        <strain evidence="3 4">DSM 28246</strain>
    </source>
</reference>
<evidence type="ECO:0000313" key="3">
    <source>
        <dbReference type="EMBL" id="MBB6671579.1"/>
    </source>
</evidence>
<dbReference type="GO" id="GO:0046983">
    <property type="term" value="F:protein dimerization activity"/>
    <property type="evidence" value="ECO:0007669"/>
    <property type="project" value="InterPro"/>
</dbReference>
<feature type="transmembrane region" description="Helical" evidence="1">
    <location>
        <begin position="87"/>
        <end position="106"/>
    </location>
</feature>
<dbReference type="Gene3D" id="1.20.5.1930">
    <property type="match status" value="1"/>
</dbReference>
<name>A0A7X0RQ15_9BACL</name>
<dbReference type="GO" id="GO:0000155">
    <property type="term" value="F:phosphorelay sensor kinase activity"/>
    <property type="evidence" value="ECO:0007669"/>
    <property type="project" value="InterPro"/>
</dbReference>
<gene>
    <name evidence="3" type="ORF">H7C19_12890</name>
</gene>
<dbReference type="RefSeq" id="WP_185143060.1">
    <property type="nucleotide sequence ID" value="NZ_JACJVP010000022.1"/>
</dbReference>
<feature type="transmembrane region" description="Helical" evidence="1">
    <location>
        <begin position="118"/>
        <end position="139"/>
    </location>
</feature>
<protein>
    <recommendedName>
        <fullName evidence="2">Signal transduction histidine kinase subgroup 3 dimerisation and phosphoacceptor domain-containing protein</fullName>
    </recommendedName>
</protein>
<comment type="caution">
    <text evidence="3">The sequence shown here is derived from an EMBL/GenBank/DDBJ whole genome shotgun (WGS) entry which is preliminary data.</text>
</comment>